<feature type="transmembrane region" description="Helical" evidence="9">
    <location>
        <begin position="133"/>
        <end position="152"/>
    </location>
</feature>
<dbReference type="GO" id="GO:0006417">
    <property type="term" value="P:regulation of translation"/>
    <property type="evidence" value="ECO:0007669"/>
    <property type="project" value="TreeGrafter"/>
</dbReference>
<proteinExistence type="predicted"/>
<dbReference type="InterPro" id="IPR018764">
    <property type="entry name" value="RskA_C"/>
</dbReference>
<evidence type="ECO:0000256" key="7">
    <source>
        <dbReference type="ARBA" id="ARBA00029829"/>
    </source>
</evidence>
<reference evidence="11 12" key="1">
    <citation type="submission" date="2020-01" db="EMBL/GenBank/DDBJ databases">
        <title>Paenibacillus sp. nov., isolated from tomato rhizosphere.</title>
        <authorList>
            <person name="Weon H.-Y."/>
            <person name="Lee S.A."/>
        </authorList>
    </citation>
    <scope>NUCLEOTIDE SEQUENCE [LARGE SCALE GENOMIC DNA]</scope>
    <source>
        <strain evidence="11 12">12200R-189</strain>
    </source>
</reference>
<comment type="subcellular location">
    <subcellularLocation>
        <location evidence="2">Cell membrane</location>
    </subcellularLocation>
    <subcellularLocation>
        <location evidence="1">Membrane</location>
        <topology evidence="1">Single-pass membrane protein</topology>
    </subcellularLocation>
</comment>
<evidence type="ECO:0000259" key="10">
    <source>
        <dbReference type="Pfam" id="PF10099"/>
    </source>
</evidence>
<dbReference type="GO" id="GO:0005886">
    <property type="term" value="C:plasma membrane"/>
    <property type="evidence" value="ECO:0007669"/>
    <property type="project" value="UniProtKB-SubCell"/>
</dbReference>
<evidence type="ECO:0000256" key="5">
    <source>
        <dbReference type="ARBA" id="ARBA00022989"/>
    </source>
</evidence>
<dbReference type="KEGG" id="plyc:GXP70_20845"/>
<dbReference type="Gene3D" id="1.10.10.1320">
    <property type="entry name" value="Anti-sigma factor, zinc-finger domain"/>
    <property type="match status" value="1"/>
</dbReference>
<dbReference type="EMBL" id="CP048209">
    <property type="protein sequence ID" value="QHT62186.1"/>
    <property type="molecule type" value="Genomic_DNA"/>
</dbReference>
<feature type="domain" description="Anti-sigma K factor RskA C-terminal" evidence="10">
    <location>
        <begin position="138"/>
        <end position="279"/>
    </location>
</feature>
<name>A0A6C0FYK1_9BACL</name>
<evidence type="ECO:0000256" key="2">
    <source>
        <dbReference type="ARBA" id="ARBA00004236"/>
    </source>
</evidence>
<evidence type="ECO:0000313" key="11">
    <source>
        <dbReference type="EMBL" id="QHT62186.1"/>
    </source>
</evidence>
<dbReference type="InterPro" id="IPR041916">
    <property type="entry name" value="Anti_sigma_zinc_sf"/>
</dbReference>
<evidence type="ECO:0000256" key="4">
    <source>
        <dbReference type="ARBA" id="ARBA00022692"/>
    </source>
</evidence>
<evidence type="ECO:0000256" key="1">
    <source>
        <dbReference type="ARBA" id="ARBA00004167"/>
    </source>
</evidence>
<evidence type="ECO:0000313" key="12">
    <source>
        <dbReference type="Proteomes" id="UP000476064"/>
    </source>
</evidence>
<dbReference type="GO" id="GO:0016989">
    <property type="term" value="F:sigma factor antagonist activity"/>
    <property type="evidence" value="ECO:0007669"/>
    <property type="project" value="TreeGrafter"/>
</dbReference>
<dbReference type="Pfam" id="PF10099">
    <property type="entry name" value="RskA_C"/>
    <property type="match status" value="1"/>
</dbReference>
<evidence type="ECO:0000256" key="3">
    <source>
        <dbReference type="ARBA" id="ARBA00022475"/>
    </source>
</evidence>
<keyword evidence="5 9" id="KW-1133">Transmembrane helix</keyword>
<keyword evidence="3" id="KW-1003">Cell membrane</keyword>
<gene>
    <name evidence="11" type="ORF">GXP70_20845</name>
</gene>
<dbReference type="Proteomes" id="UP000476064">
    <property type="component" value="Chromosome"/>
</dbReference>
<evidence type="ECO:0000256" key="6">
    <source>
        <dbReference type="ARBA" id="ARBA00023136"/>
    </source>
</evidence>
<keyword evidence="6 9" id="KW-0472">Membrane</keyword>
<dbReference type="RefSeq" id="WP_162358620.1">
    <property type="nucleotide sequence ID" value="NZ_CP048209.1"/>
</dbReference>
<keyword evidence="12" id="KW-1185">Reference proteome</keyword>
<evidence type="ECO:0000256" key="9">
    <source>
        <dbReference type="SAM" id="Phobius"/>
    </source>
</evidence>
<dbReference type="AlphaFoldDB" id="A0A6C0FYK1"/>
<organism evidence="11 12">
    <name type="scientific">Paenibacillus lycopersici</name>
    <dbReference type="NCBI Taxonomy" id="2704462"/>
    <lineage>
        <taxon>Bacteria</taxon>
        <taxon>Bacillati</taxon>
        <taxon>Bacillota</taxon>
        <taxon>Bacilli</taxon>
        <taxon>Bacillales</taxon>
        <taxon>Paenibacillaceae</taxon>
        <taxon>Paenibacillus</taxon>
    </lineage>
</organism>
<accession>A0A6C0FYK1</accession>
<dbReference type="PANTHER" id="PTHR37461">
    <property type="entry name" value="ANTI-SIGMA-K FACTOR RSKA"/>
    <property type="match status" value="1"/>
</dbReference>
<evidence type="ECO:0000256" key="8">
    <source>
        <dbReference type="ARBA" id="ARBA00030803"/>
    </source>
</evidence>
<dbReference type="PANTHER" id="PTHR37461:SF1">
    <property type="entry name" value="ANTI-SIGMA-K FACTOR RSKA"/>
    <property type="match status" value="1"/>
</dbReference>
<sequence length="288" mass="31274">MTERGRSLICEECLSYVAGLCSEEDKRVFELHLPTCDGCRQELEDLNIVWEALPANMEMIEPPKDLKQQVMKAVRAADAETEGGAGAISGLRPFRAAAERVRHPFGAAFERARRPSPARETNQKRLPRGMKPMIALLTAAVSAIVLLSVWNAQLRREHAADPLPVEQALSVSASSIKQLVSLKSQSPASEGSSGVACIVDNGQSRQFVVYLFGAPPTLGEEAYQVWLIKNGKRTSAGTFRVGSAERGIGLLAMPIQGKQLDFDAIGITLEPDERGSQPRGTRMYGSLS</sequence>
<protein>
    <recommendedName>
        <fullName evidence="8">Regulator of SigK</fullName>
    </recommendedName>
    <alternativeName>
        <fullName evidence="7">Sigma-K anti-sigma factor RskA</fullName>
    </alternativeName>
</protein>
<dbReference type="InterPro" id="IPR051474">
    <property type="entry name" value="Anti-sigma-K/W_factor"/>
</dbReference>
<keyword evidence="4 9" id="KW-0812">Transmembrane</keyword>